<evidence type="ECO:0000256" key="1">
    <source>
        <dbReference type="ARBA" id="ARBA00022448"/>
    </source>
</evidence>
<dbReference type="Gene3D" id="2.40.50.100">
    <property type="match status" value="1"/>
</dbReference>
<dbReference type="SUPFAM" id="SSF50331">
    <property type="entry name" value="MOP-like"/>
    <property type="match status" value="1"/>
</dbReference>
<protein>
    <submittedName>
        <fullName evidence="5">ABC transporter ATP-binding protein</fullName>
    </submittedName>
</protein>
<dbReference type="InterPro" id="IPR003439">
    <property type="entry name" value="ABC_transporter-like_ATP-bd"/>
</dbReference>
<evidence type="ECO:0000259" key="4">
    <source>
        <dbReference type="PROSITE" id="PS50893"/>
    </source>
</evidence>
<evidence type="ECO:0000313" key="6">
    <source>
        <dbReference type="Proteomes" id="UP001499967"/>
    </source>
</evidence>
<dbReference type="PANTHER" id="PTHR43875:SF1">
    <property type="entry name" value="OSMOPROTECTIVE COMPOUNDS UPTAKE ATP-BINDING PROTEIN GGTA"/>
    <property type="match status" value="1"/>
</dbReference>
<dbReference type="SMART" id="SM00382">
    <property type="entry name" value="AAA"/>
    <property type="match status" value="1"/>
</dbReference>
<dbReference type="Pfam" id="PF00005">
    <property type="entry name" value="ABC_tran"/>
    <property type="match status" value="1"/>
</dbReference>
<dbReference type="InterPro" id="IPR027417">
    <property type="entry name" value="P-loop_NTPase"/>
</dbReference>
<reference evidence="6" key="1">
    <citation type="journal article" date="2019" name="Int. J. Syst. Evol. Microbiol.">
        <title>The Global Catalogue of Microorganisms (GCM) 10K type strain sequencing project: providing services to taxonomists for standard genome sequencing and annotation.</title>
        <authorList>
            <consortium name="The Broad Institute Genomics Platform"/>
            <consortium name="The Broad Institute Genome Sequencing Center for Infectious Disease"/>
            <person name="Wu L."/>
            <person name="Ma J."/>
        </authorList>
    </citation>
    <scope>NUCLEOTIDE SEQUENCE [LARGE SCALE GENOMIC DNA]</scope>
    <source>
        <strain evidence="6">JCM 11117</strain>
    </source>
</reference>
<dbReference type="InterPro" id="IPR003593">
    <property type="entry name" value="AAA+_ATPase"/>
</dbReference>
<dbReference type="Gene3D" id="3.40.50.300">
    <property type="entry name" value="P-loop containing nucleotide triphosphate hydrolases"/>
    <property type="match status" value="1"/>
</dbReference>
<feature type="domain" description="ABC transporter" evidence="4">
    <location>
        <begin position="3"/>
        <end position="233"/>
    </location>
</feature>
<dbReference type="PROSITE" id="PS50893">
    <property type="entry name" value="ABC_TRANSPORTER_2"/>
    <property type="match status" value="1"/>
</dbReference>
<keyword evidence="2" id="KW-0547">Nucleotide-binding</keyword>
<comment type="caution">
    <text evidence="5">The sequence shown here is derived from an EMBL/GenBank/DDBJ whole genome shotgun (WGS) entry which is preliminary data.</text>
</comment>
<dbReference type="InterPro" id="IPR047641">
    <property type="entry name" value="ABC_transpr_MalK/UgpC-like"/>
</dbReference>
<evidence type="ECO:0000313" key="5">
    <source>
        <dbReference type="EMBL" id="GAA0934348.1"/>
    </source>
</evidence>
<dbReference type="InterPro" id="IPR008995">
    <property type="entry name" value="Mo/tungstate-bd_C_term_dom"/>
</dbReference>
<dbReference type="Proteomes" id="UP001499967">
    <property type="component" value="Unassembled WGS sequence"/>
</dbReference>
<proteinExistence type="predicted"/>
<evidence type="ECO:0000256" key="2">
    <source>
        <dbReference type="ARBA" id="ARBA00022741"/>
    </source>
</evidence>
<dbReference type="PANTHER" id="PTHR43875">
    <property type="entry name" value="MALTODEXTRIN IMPORT ATP-BINDING PROTEIN MSMX"/>
    <property type="match status" value="1"/>
</dbReference>
<gene>
    <name evidence="5" type="ORF">GCM10009559_24820</name>
</gene>
<dbReference type="Pfam" id="PF08402">
    <property type="entry name" value="TOBE_2"/>
    <property type="match status" value="1"/>
</dbReference>
<keyword evidence="3 5" id="KW-0067">ATP-binding</keyword>
<accession>A0ABP4AEZ8</accession>
<keyword evidence="1" id="KW-0813">Transport</keyword>
<sequence length="342" mass="36629">MSLHLSGVSKDLGGRRIVDDLDLDVDSGELVCLLGPSGCGKTTTLRMVAGFLIPDVGKVVIDGRDVTNLPPERRPTAMVFQNYALWPHMTVFDNVAFPLKLRKLPRAEIATRVEAMLELVGLTHHLRSRPAHISGGEQQRVALARALVQEPAVLLLDEPLSNLDAKLRVRVREDIRDIQQRLGITTLVVTHDQDEALSIGDRVAVMNGGRIEQVAPPDTLYHQPATRFVGGFVGAMNSLSGSIENGKAVLAGGTVVAVLTPCAAGGTEIAVRPEDVVLAPDGAPARVERVVPRGHFTEIVLDLGGTGLRAYLGPDDPRPAPDDTTGVRFRRALGYADGQLIG</sequence>
<dbReference type="InterPro" id="IPR013611">
    <property type="entry name" value="Transp-assoc_OB_typ2"/>
</dbReference>
<dbReference type="EMBL" id="BAAAHP010000071">
    <property type="protein sequence ID" value="GAA0934348.1"/>
    <property type="molecule type" value="Genomic_DNA"/>
</dbReference>
<keyword evidence="6" id="KW-1185">Reference proteome</keyword>
<dbReference type="PROSITE" id="PS00211">
    <property type="entry name" value="ABC_TRANSPORTER_1"/>
    <property type="match status" value="1"/>
</dbReference>
<name>A0ABP4AEZ8_9PSEU</name>
<dbReference type="RefSeq" id="WP_343941476.1">
    <property type="nucleotide sequence ID" value="NZ_BAAAHP010000071.1"/>
</dbReference>
<evidence type="ECO:0000256" key="3">
    <source>
        <dbReference type="ARBA" id="ARBA00022840"/>
    </source>
</evidence>
<organism evidence="5 6">
    <name type="scientific">Pseudonocardia zijingensis</name>
    <dbReference type="NCBI Taxonomy" id="153376"/>
    <lineage>
        <taxon>Bacteria</taxon>
        <taxon>Bacillati</taxon>
        <taxon>Actinomycetota</taxon>
        <taxon>Actinomycetes</taxon>
        <taxon>Pseudonocardiales</taxon>
        <taxon>Pseudonocardiaceae</taxon>
        <taxon>Pseudonocardia</taxon>
    </lineage>
</organism>
<dbReference type="SUPFAM" id="SSF52540">
    <property type="entry name" value="P-loop containing nucleoside triphosphate hydrolases"/>
    <property type="match status" value="1"/>
</dbReference>
<dbReference type="GO" id="GO:0005524">
    <property type="term" value="F:ATP binding"/>
    <property type="evidence" value="ECO:0007669"/>
    <property type="project" value="UniProtKB-KW"/>
</dbReference>
<dbReference type="InterPro" id="IPR017871">
    <property type="entry name" value="ABC_transporter-like_CS"/>
</dbReference>